<sequence>MEALWKCHFKAGPELDRLSARVLTFLSDVELRRGSGNAQSLRLAWFDLCLACCSVSEKLAIANRFDKVLEDSSNSDSTPGFASQRRRVSPSRPAADDPEPDVLEERESIDPLPRVLLKGLQVLRKPHVPGIQHKTEPKMIFSAEPVRSLAGRGCWFEMRIDSLAGGEMSPMGIGFTGTDPETLKGEAAPALPGCAGRIPKSYVCGYARSLYWNGEKREAASIFSRLAPARTFTIGALANVMGGLEIFINRRLVLSYAPEDLLERIDLEQPIWAVVDASAGLKKAVLVPDSVPPSPEEANAPEGQDQEPPQEDEEDAEAAE</sequence>
<feature type="compositionally biased region" description="Polar residues" evidence="1">
    <location>
        <begin position="71"/>
        <end position="81"/>
    </location>
</feature>
<dbReference type="AlphaFoldDB" id="A0AA36NE84"/>
<dbReference type="EMBL" id="CAUJNA010003359">
    <property type="protein sequence ID" value="CAJ1400101.1"/>
    <property type="molecule type" value="Genomic_DNA"/>
</dbReference>
<reference evidence="2" key="1">
    <citation type="submission" date="2023-08" db="EMBL/GenBank/DDBJ databases">
        <authorList>
            <person name="Chen Y."/>
            <person name="Shah S."/>
            <person name="Dougan E. K."/>
            <person name="Thang M."/>
            <person name="Chan C."/>
        </authorList>
    </citation>
    <scope>NUCLEOTIDE SEQUENCE</scope>
</reference>
<organism evidence="2 3">
    <name type="scientific">Effrenium voratum</name>
    <dbReference type="NCBI Taxonomy" id="2562239"/>
    <lineage>
        <taxon>Eukaryota</taxon>
        <taxon>Sar</taxon>
        <taxon>Alveolata</taxon>
        <taxon>Dinophyceae</taxon>
        <taxon>Suessiales</taxon>
        <taxon>Symbiodiniaceae</taxon>
        <taxon>Effrenium</taxon>
    </lineage>
</organism>
<dbReference type="Gene3D" id="2.60.120.920">
    <property type="match status" value="1"/>
</dbReference>
<dbReference type="Proteomes" id="UP001178507">
    <property type="component" value="Unassembled WGS sequence"/>
</dbReference>
<accession>A0AA36NE84</accession>
<feature type="region of interest" description="Disordered" evidence="1">
    <location>
        <begin position="70"/>
        <end position="107"/>
    </location>
</feature>
<evidence type="ECO:0000256" key="1">
    <source>
        <dbReference type="SAM" id="MobiDB-lite"/>
    </source>
</evidence>
<feature type="compositionally biased region" description="Acidic residues" evidence="1">
    <location>
        <begin position="304"/>
        <end position="320"/>
    </location>
</feature>
<evidence type="ECO:0000313" key="3">
    <source>
        <dbReference type="Proteomes" id="UP001178507"/>
    </source>
</evidence>
<protein>
    <submittedName>
        <fullName evidence="2">Uncharacterized protein</fullName>
    </submittedName>
</protein>
<dbReference type="InterPro" id="IPR043136">
    <property type="entry name" value="B30.2/SPRY_sf"/>
</dbReference>
<evidence type="ECO:0000313" key="2">
    <source>
        <dbReference type="EMBL" id="CAJ1400101.1"/>
    </source>
</evidence>
<name>A0AA36NE84_9DINO</name>
<proteinExistence type="predicted"/>
<gene>
    <name evidence="2" type="ORF">EVOR1521_LOCUS23520</name>
</gene>
<feature type="region of interest" description="Disordered" evidence="1">
    <location>
        <begin position="286"/>
        <end position="320"/>
    </location>
</feature>
<keyword evidence="3" id="KW-1185">Reference proteome</keyword>
<comment type="caution">
    <text evidence="2">The sequence shown here is derived from an EMBL/GenBank/DDBJ whole genome shotgun (WGS) entry which is preliminary data.</text>
</comment>